<name>A0A5E4MD02_9HEMI</name>
<dbReference type="GO" id="GO:0006370">
    <property type="term" value="P:7-methylguanosine mRNA capping"/>
    <property type="evidence" value="ECO:0007669"/>
    <property type="project" value="TreeGrafter"/>
</dbReference>
<accession>A0A5E4MD02</accession>
<dbReference type="Proteomes" id="UP000325440">
    <property type="component" value="Unassembled WGS sequence"/>
</dbReference>
<dbReference type="PROSITE" id="PS00383">
    <property type="entry name" value="TYR_PHOSPHATASE_1"/>
    <property type="match status" value="1"/>
</dbReference>
<dbReference type="InterPro" id="IPR000387">
    <property type="entry name" value="Tyr_Pase_dom"/>
</dbReference>
<organism evidence="2 3">
    <name type="scientific">Cinara cedri</name>
    <dbReference type="NCBI Taxonomy" id="506608"/>
    <lineage>
        <taxon>Eukaryota</taxon>
        <taxon>Metazoa</taxon>
        <taxon>Ecdysozoa</taxon>
        <taxon>Arthropoda</taxon>
        <taxon>Hexapoda</taxon>
        <taxon>Insecta</taxon>
        <taxon>Pterygota</taxon>
        <taxon>Neoptera</taxon>
        <taxon>Paraneoptera</taxon>
        <taxon>Hemiptera</taxon>
        <taxon>Sternorrhyncha</taxon>
        <taxon>Aphidomorpha</taxon>
        <taxon>Aphidoidea</taxon>
        <taxon>Aphididae</taxon>
        <taxon>Lachninae</taxon>
        <taxon>Cinara</taxon>
    </lineage>
</organism>
<evidence type="ECO:0000313" key="3">
    <source>
        <dbReference type="Proteomes" id="UP000325440"/>
    </source>
</evidence>
<dbReference type="EMBL" id="CABPRJ010000491">
    <property type="protein sequence ID" value="VVC29362.1"/>
    <property type="molecule type" value="Genomic_DNA"/>
</dbReference>
<keyword evidence="3" id="KW-1185">Reference proteome</keyword>
<dbReference type="AlphaFoldDB" id="A0A5E4MD02"/>
<dbReference type="SUPFAM" id="SSF52799">
    <property type="entry name" value="(Phosphotyrosine protein) phosphatases II"/>
    <property type="match status" value="1"/>
</dbReference>
<proteinExistence type="predicted"/>
<evidence type="ECO:0000313" key="2">
    <source>
        <dbReference type="EMBL" id="VVC29362.1"/>
    </source>
</evidence>
<feature type="domain" description="Tyrosine specific protein phosphatases" evidence="1">
    <location>
        <begin position="110"/>
        <end position="177"/>
    </location>
</feature>
<dbReference type="InterPro" id="IPR016130">
    <property type="entry name" value="Tyr_Pase_AS"/>
</dbReference>
<evidence type="ECO:0000259" key="1">
    <source>
        <dbReference type="PROSITE" id="PS50056"/>
    </source>
</evidence>
<dbReference type="GO" id="GO:0004484">
    <property type="term" value="F:mRNA guanylyltransferase activity"/>
    <property type="evidence" value="ECO:0007669"/>
    <property type="project" value="TreeGrafter"/>
</dbReference>
<dbReference type="InterPro" id="IPR000340">
    <property type="entry name" value="Dual-sp_phosphatase_cat-dom"/>
</dbReference>
<dbReference type="PANTHER" id="PTHR10367">
    <property type="entry name" value="MRNA-CAPPING ENZYME"/>
    <property type="match status" value="1"/>
</dbReference>
<dbReference type="PANTHER" id="PTHR10367:SF17">
    <property type="entry name" value="MRNA-CAPPING ENZYME"/>
    <property type="match status" value="1"/>
</dbReference>
<dbReference type="Pfam" id="PF00782">
    <property type="entry name" value="DSPc"/>
    <property type="match status" value="1"/>
</dbReference>
<reference evidence="2 3" key="1">
    <citation type="submission" date="2019-08" db="EMBL/GenBank/DDBJ databases">
        <authorList>
            <person name="Alioto T."/>
            <person name="Alioto T."/>
            <person name="Gomez Garrido J."/>
        </authorList>
    </citation>
    <scope>NUCLEOTIDE SEQUENCE [LARGE SCALE GENOMIC DNA]</scope>
</reference>
<sequence length="185" mass="21200">MALKKTKGSTKLKVPEKWIEFAPNSTIICNKFVAFKTPLDSKYKTPVRYRFNTGMLFSTMAKMKVNLGLWIDLTNSNRYYDQSEVTNNNCSYVKLPLMGHGIPPTYEEVDSFLDICSNFVDSNPNLHIGVHCTHGLNRTGFLIVACMVKVLHYDVKRALHEFATARPPGIYRQSYIDELYCRYPA</sequence>
<dbReference type="Gene3D" id="3.90.190.10">
    <property type="entry name" value="Protein tyrosine phosphatase superfamily"/>
    <property type="match status" value="1"/>
</dbReference>
<protein>
    <submittedName>
        <fullName evidence="2">Protein-tyrosine phosphatase-like,Dual specificity phosphatase, catalytic domain,Tyrosine</fullName>
    </submittedName>
</protein>
<dbReference type="PROSITE" id="PS50056">
    <property type="entry name" value="TYR_PHOSPHATASE_2"/>
    <property type="match status" value="1"/>
</dbReference>
<gene>
    <name evidence="2" type="ORF">CINCED_3A007338</name>
</gene>
<dbReference type="InterPro" id="IPR051029">
    <property type="entry name" value="mRNA_Capping_Enz/RNA_Phosphat"/>
</dbReference>
<dbReference type="OrthoDB" id="200924at2759"/>
<dbReference type="InterPro" id="IPR029021">
    <property type="entry name" value="Prot-tyrosine_phosphatase-like"/>
</dbReference>